<dbReference type="Pfam" id="PF13817">
    <property type="entry name" value="DDE_Tnp_IS66_C"/>
    <property type="match status" value="1"/>
</dbReference>
<dbReference type="Proteomes" id="UP000032900">
    <property type="component" value="Unassembled WGS sequence"/>
</dbReference>
<feature type="domain" description="Transposase IS66 C-terminal" evidence="2">
    <location>
        <begin position="62"/>
        <end position="102"/>
    </location>
</feature>
<dbReference type="InterPro" id="IPR052344">
    <property type="entry name" value="Transposase-related"/>
</dbReference>
<comment type="caution">
    <text evidence="3">The sequence shown here is derived from an EMBL/GenBank/DDBJ whole genome shotgun (WGS) entry which is preliminary data.</text>
</comment>
<reference evidence="3 4" key="1">
    <citation type="journal article" date="2015" name="Microbes Environ.">
        <title>Distribution and evolution of nitrogen fixation genes in the phylum bacteroidetes.</title>
        <authorList>
            <person name="Inoue J."/>
            <person name="Oshima K."/>
            <person name="Suda W."/>
            <person name="Sakamoto M."/>
            <person name="Iino T."/>
            <person name="Noda S."/>
            <person name="Hongoh Y."/>
            <person name="Hattori M."/>
            <person name="Ohkuma M."/>
        </authorList>
    </citation>
    <scope>NUCLEOTIDE SEQUENCE [LARGE SCALE GENOMIC DNA]</scope>
    <source>
        <strain evidence="3">JCM 15548</strain>
    </source>
</reference>
<dbReference type="STRING" id="1236989.JCM15548_14582"/>
<evidence type="ECO:0000259" key="2">
    <source>
        <dbReference type="Pfam" id="PF13817"/>
    </source>
</evidence>
<feature type="domain" description="Transposase IS66 central" evidence="1">
    <location>
        <begin position="1"/>
        <end position="55"/>
    </location>
</feature>
<gene>
    <name evidence="3" type="ORF">JCM15548_14582</name>
</gene>
<dbReference type="InterPro" id="IPR039552">
    <property type="entry name" value="IS66_C"/>
</dbReference>
<dbReference type="EMBL" id="BAZW01000091">
    <property type="protein sequence ID" value="GAO27732.1"/>
    <property type="molecule type" value="Genomic_DNA"/>
</dbReference>
<name>A0A0E9LQ44_9BACT</name>
<dbReference type="InterPro" id="IPR004291">
    <property type="entry name" value="Transposase_IS66_central"/>
</dbReference>
<accession>A0A0E9LQ44</accession>
<proteinExistence type="predicted"/>
<evidence type="ECO:0000259" key="1">
    <source>
        <dbReference type="Pfam" id="PF03050"/>
    </source>
</evidence>
<organism evidence="3 4">
    <name type="scientific">Geofilum rubicundum JCM 15548</name>
    <dbReference type="NCBI Taxonomy" id="1236989"/>
    <lineage>
        <taxon>Bacteria</taxon>
        <taxon>Pseudomonadati</taxon>
        <taxon>Bacteroidota</taxon>
        <taxon>Bacteroidia</taxon>
        <taxon>Marinilabiliales</taxon>
        <taxon>Marinilabiliaceae</taxon>
        <taxon>Geofilum</taxon>
    </lineage>
</organism>
<dbReference type="Pfam" id="PF03050">
    <property type="entry name" value="DDE_Tnp_IS66"/>
    <property type="match status" value="1"/>
</dbReference>
<evidence type="ECO:0000313" key="4">
    <source>
        <dbReference type="Proteomes" id="UP000032900"/>
    </source>
</evidence>
<dbReference type="AlphaFoldDB" id="A0A0E9LQ44"/>
<sequence>MSKALSYTYNLFERLSRYHLDGRYLPDNNLAENAIRPLAVGRKGYLFCGNHDAAENAAIMYSLLGCCKASDVNPREWLTDVFSKIASYNANYNLDLADLLPHIWKKSNKCQGFPKDSD</sequence>
<dbReference type="PANTHER" id="PTHR33678:SF1">
    <property type="entry name" value="BLL1576 PROTEIN"/>
    <property type="match status" value="1"/>
</dbReference>
<evidence type="ECO:0000313" key="3">
    <source>
        <dbReference type="EMBL" id="GAO27732.1"/>
    </source>
</evidence>
<keyword evidence="4" id="KW-1185">Reference proteome</keyword>
<dbReference type="PANTHER" id="PTHR33678">
    <property type="entry name" value="BLL1576 PROTEIN"/>
    <property type="match status" value="1"/>
</dbReference>
<protein>
    <submittedName>
        <fullName evidence="3">Mobile element protein</fullName>
    </submittedName>
</protein>